<keyword evidence="1" id="KW-0472">Membrane</keyword>
<feature type="transmembrane region" description="Helical" evidence="1">
    <location>
        <begin position="88"/>
        <end position="107"/>
    </location>
</feature>
<evidence type="ECO:0000313" key="3">
    <source>
        <dbReference type="EMBL" id="GAA1380712.1"/>
    </source>
</evidence>
<dbReference type="RefSeq" id="WP_344017970.1">
    <property type="nucleotide sequence ID" value="NZ_BAAAJK010000001.1"/>
</dbReference>
<feature type="transmembrane region" description="Helical" evidence="1">
    <location>
        <begin position="12"/>
        <end position="33"/>
    </location>
</feature>
<proteinExistence type="predicted"/>
<feature type="transmembrane region" description="Helical" evidence="1">
    <location>
        <begin position="183"/>
        <end position="201"/>
    </location>
</feature>
<dbReference type="InterPro" id="IPR003675">
    <property type="entry name" value="Rce1/LyrA-like_dom"/>
</dbReference>
<evidence type="ECO:0000313" key="4">
    <source>
        <dbReference type="Proteomes" id="UP001501414"/>
    </source>
</evidence>
<gene>
    <name evidence="3" type="ORF">GCM10009613_05470</name>
</gene>
<evidence type="ECO:0000256" key="1">
    <source>
        <dbReference type="SAM" id="Phobius"/>
    </source>
</evidence>
<dbReference type="EMBL" id="BAAAJK010000001">
    <property type="protein sequence ID" value="GAA1380712.1"/>
    <property type="molecule type" value="Genomic_DNA"/>
</dbReference>
<reference evidence="3 4" key="1">
    <citation type="journal article" date="2019" name="Int. J. Syst. Evol. Microbiol.">
        <title>The Global Catalogue of Microorganisms (GCM) 10K type strain sequencing project: providing services to taxonomists for standard genome sequencing and annotation.</title>
        <authorList>
            <consortium name="The Broad Institute Genomics Platform"/>
            <consortium name="The Broad Institute Genome Sequencing Center for Infectious Disease"/>
            <person name="Wu L."/>
            <person name="Ma J."/>
        </authorList>
    </citation>
    <scope>NUCLEOTIDE SEQUENCE [LARGE SCALE GENOMIC DNA]</scope>
    <source>
        <strain evidence="3 4">JCM 11896</strain>
    </source>
</reference>
<feature type="transmembrane region" description="Helical" evidence="1">
    <location>
        <begin position="152"/>
        <end position="177"/>
    </location>
</feature>
<keyword evidence="1" id="KW-0812">Transmembrane</keyword>
<organism evidence="3 4">
    <name type="scientific">Pseudonocardia kongjuensis</name>
    <dbReference type="NCBI Taxonomy" id="102227"/>
    <lineage>
        <taxon>Bacteria</taxon>
        <taxon>Bacillati</taxon>
        <taxon>Actinomycetota</taxon>
        <taxon>Actinomycetes</taxon>
        <taxon>Pseudonocardiales</taxon>
        <taxon>Pseudonocardiaceae</taxon>
        <taxon>Pseudonocardia</taxon>
    </lineage>
</organism>
<feature type="domain" description="CAAX prenyl protease 2/Lysostaphin resistance protein A-like" evidence="2">
    <location>
        <begin position="126"/>
        <end position="219"/>
    </location>
</feature>
<feature type="transmembrane region" description="Helical" evidence="1">
    <location>
        <begin position="208"/>
        <end position="227"/>
    </location>
</feature>
<accession>A0ABN1XGF2</accession>
<protein>
    <recommendedName>
        <fullName evidence="2">CAAX prenyl protease 2/Lysostaphin resistance protein A-like domain-containing protein</fullName>
    </recommendedName>
</protein>
<dbReference type="Pfam" id="PF02517">
    <property type="entry name" value="Rce1-like"/>
    <property type="match status" value="1"/>
</dbReference>
<comment type="caution">
    <text evidence="3">The sequence shown here is derived from an EMBL/GenBank/DDBJ whole genome shotgun (WGS) entry which is preliminary data.</text>
</comment>
<name>A0ABN1XGF2_9PSEU</name>
<dbReference type="Proteomes" id="UP001501414">
    <property type="component" value="Unassembled WGS sequence"/>
</dbReference>
<evidence type="ECO:0000259" key="2">
    <source>
        <dbReference type="Pfam" id="PF02517"/>
    </source>
</evidence>
<keyword evidence="4" id="KW-1185">Reference proteome</keyword>
<keyword evidence="1" id="KW-1133">Transmembrane helix</keyword>
<feature type="transmembrane region" description="Helical" evidence="1">
    <location>
        <begin position="45"/>
        <end position="67"/>
    </location>
</feature>
<sequence length="228" mass="22853">MLTAIREKPTETIRAPGWGELVAGLVLMGLALYRLPPVIRDNAAALGSWADVALLTLPALAAAGGFLGATRPRLRSLRALGIRRASPGALLTGAGVGIVALATTVGATLGLETLGVPLGAPRPDTTVVGLVVLGLAIPLTQELLLRGLVTTVLLRYGAVVSVVGSAVLSGAAATLVLTFLPTASLGVVAAVVVGLLAAILLRRTGSVWPGVVAHVVANSLALTLVLLS</sequence>
<feature type="transmembrane region" description="Helical" evidence="1">
    <location>
        <begin position="127"/>
        <end position="145"/>
    </location>
</feature>